<protein>
    <submittedName>
        <fullName evidence="1">Uncharacterized protein</fullName>
    </submittedName>
</protein>
<dbReference type="AlphaFoldDB" id="A0A0A9A0E0"/>
<accession>A0A0A9A0E0</accession>
<reference evidence="1" key="1">
    <citation type="submission" date="2014-09" db="EMBL/GenBank/DDBJ databases">
        <authorList>
            <person name="Magalhaes I.L.F."/>
            <person name="Oliveira U."/>
            <person name="Santos F.R."/>
            <person name="Vidigal T.H.D.A."/>
            <person name="Brescovit A.D."/>
            <person name="Santos A.J."/>
        </authorList>
    </citation>
    <scope>NUCLEOTIDE SEQUENCE</scope>
    <source>
        <tissue evidence="1">Shoot tissue taken approximately 20 cm above the soil surface</tissue>
    </source>
</reference>
<dbReference type="EMBL" id="GBRH01257388">
    <property type="protein sequence ID" value="JAD40507.1"/>
    <property type="molecule type" value="Transcribed_RNA"/>
</dbReference>
<sequence>MISDVEALLLQNFQSATQRCG</sequence>
<name>A0A0A9A0E0_ARUDO</name>
<evidence type="ECO:0000313" key="1">
    <source>
        <dbReference type="EMBL" id="JAD40507.1"/>
    </source>
</evidence>
<proteinExistence type="predicted"/>
<reference evidence="1" key="2">
    <citation type="journal article" date="2015" name="Data Brief">
        <title>Shoot transcriptome of the giant reed, Arundo donax.</title>
        <authorList>
            <person name="Barrero R.A."/>
            <person name="Guerrero F.D."/>
            <person name="Moolhuijzen P."/>
            <person name="Goolsby J.A."/>
            <person name="Tidwell J."/>
            <person name="Bellgard S.E."/>
            <person name="Bellgard M.I."/>
        </authorList>
    </citation>
    <scope>NUCLEOTIDE SEQUENCE</scope>
    <source>
        <tissue evidence="1">Shoot tissue taken approximately 20 cm above the soil surface</tissue>
    </source>
</reference>
<organism evidence="1">
    <name type="scientific">Arundo donax</name>
    <name type="common">Giant reed</name>
    <name type="synonym">Donax arundinaceus</name>
    <dbReference type="NCBI Taxonomy" id="35708"/>
    <lineage>
        <taxon>Eukaryota</taxon>
        <taxon>Viridiplantae</taxon>
        <taxon>Streptophyta</taxon>
        <taxon>Embryophyta</taxon>
        <taxon>Tracheophyta</taxon>
        <taxon>Spermatophyta</taxon>
        <taxon>Magnoliopsida</taxon>
        <taxon>Liliopsida</taxon>
        <taxon>Poales</taxon>
        <taxon>Poaceae</taxon>
        <taxon>PACMAD clade</taxon>
        <taxon>Arundinoideae</taxon>
        <taxon>Arundineae</taxon>
        <taxon>Arundo</taxon>
    </lineage>
</organism>